<name>A0A7I8DBV3_9BACL</name>
<dbReference type="Pfam" id="PF07963">
    <property type="entry name" value="N_methyl"/>
    <property type="match status" value="1"/>
</dbReference>
<keyword evidence="5 8" id="KW-1133">Transmembrane helix</keyword>
<dbReference type="GO" id="GO:0030420">
    <property type="term" value="P:establishment of competence for transformation"/>
    <property type="evidence" value="ECO:0007669"/>
    <property type="project" value="UniProtKB-KW"/>
</dbReference>
<dbReference type="InterPro" id="IPR012902">
    <property type="entry name" value="N_methyl_site"/>
</dbReference>
<dbReference type="PANTHER" id="PTHR30093:SF44">
    <property type="entry name" value="TYPE II SECRETION SYSTEM CORE PROTEIN G"/>
    <property type="match status" value="1"/>
</dbReference>
<evidence type="ECO:0000313" key="10">
    <source>
        <dbReference type="Proteomes" id="UP000593802"/>
    </source>
</evidence>
<sequence>MNQAGEKGFTLVELVISLFVISVIVAISLPHLKAVGEKAQATACEGNRKLIRSQMDNYYFTERGWPNGLEDLVSKKYLQTLPVCPQGGTYAMSVANEEAVVTCSKHPDSTTAK</sequence>
<dbReference type="Proteomes" id="UP000593802">
    <property type="component" value="Chromosome"/>
</dbReference>
<protein>
    <recommendedName>
        <fullName evidence="11">Prepilin-type N-terminal cleavage/methylation domain-containing protein</fullName>
    </recommendedName>
</protein>
<dbReference type="EMBL" id="AP023366">
    <property type="protein sequence ID" value="BCJ86000.1"/>
    <property type="molecule type" value="Genomic_DNA"/>
</dbReference>
<dbReference type="NCBIfam" id="TIGR02532">
    <property type="entry name" value="IV_pilin_GFxxxE"/>
    <property type="match status" value="1"/>
</dbReference>
<dbReference type="RefSeq" id="WP_200760050.1">
    <property type="nucleotide sequence ID" value="NZ_AP023366.1"/>
</dbReference>
<reference evidence="9 10" key="1">
    <citation type="submission" date="2020-08" db="EMBL/GenBank/DDBJ databases">
        <title>Complete Genome Sequence of Effusibacillus dendaii Strain skT53, Isolated from Farmland soil.</title>
        <authorList>
            <person name="Konishi T."/>
            <person name="Kawasaki H."/>
        </authorList>
    </citation>
    <scope>NUCLEOTIDE SEQUENCE [LARGE SCALE GENOMIC DNA]</scope>
    <source>
        <strain evidence="10">skT53</strain>
    </source>
</reference>
<keyword evidence="6 8" id="KW-0472">Membrane</keyword>
<keyword evidence="7" id="KW-0178">Competence</keyword>
<evidence type="ECO:0000313" key="9">
    <source>
        <dbReference type="EMBL" id="BCJ86000.1"/>
    </source>
</evidence>
<dbReference type="Gene3D" id="3.30.700.10">
    <property type="entry name" value="Glycoprotein, Type 4 Pilin"/>
    <property type="match status" value="1"/>
</dbReference>
<feature type="transmembrane region" description="Helical" evidence="8">
    <location>
        <begin position="12"/>
        <end position="32"/>
    </location>
</feature>
<evidence type="ECO:0000256" key="1">
    <source>
        <dbReference type="ARBA" id="ARBA00004167"/>
    </source>
</evidence>
<organism evidence="9 10">
    <name type="scientific">Effusibacillus dendaii</name>
    <dbReference type="NCBI Taxonomy" id="2743772"/>
    <lineage>
        <taxon>Bacteria</taxon>
        <taxon>Bacillati</taxon>
        <taxon>Bacillota</taxon>
        <taxon>Bacilli</taxon>
        <taxon>Bacillales</taxon>
        <taxon>Alicyclobacillaceae</taxon>
        <taxon>Effusibacillus</taxon>
    </lineage>
</organism>
<keyword evidence="3" id="KW-0488">Methylation</keyword>
<evidence type="ECO:0008006" key="11">
    <source>
        <dbReference type="Google" id="ProtNLM"/>
    </source>
</evidence>
<comment type="subcellular location">
    <subcellularLocation>
        <location evidence="2">Cell surface</location>
    </subcellularLocation>
    <subcellularLocation>
        <location evidence="1">Membrane</location>
        <topology evidence="1">Single-pass membrane protein</topology>
    </subcellularLocation>
</comment>
<evidence type="ECO:0000256" key="8">
    <source>
        <dbReference type="SAM" id="Phobius"/>
    </source>
</evidence>
<evidence type="ECO:0000256" key="2">
    <source>
        <dbReference type="ARBA" id="ARBA00004241"/>
    </source>
</evidence>
<evidence type="ECO:0000256" key="4">
    <source>
        <dbReference type="ARBA" id="ARBA00022692"/>
    </source>
</evidence>
<gene>
    <name evidence="9" type="ORF">skT53_09850</name>
</gene>
<evidence type="ECO:0000256" key="7">
    <source>
        <dbReference type="ARBA" id="ARBA00023287"/>
    </source>
</evidence>
<accession>A0A7I8DBV3</accession>
<proteinExistence type="predicted"/>
<dbReference type="SUPFAM" id="SSF54523">
    <property type="entry name" value="Pili subunits"/>
    <property type="match status" value="1"/>
</dbReference>
<dbReference type="PROSITE" id="PS00409">
    <property type="entry name" value="PROKAR_NTER_METHYL"/>
    <property type="match status" value="1"/>
</dbReference>
<dbReference type="KEGG" id="eff:skT53_09850"/>
<dbReference type="AlphaFoldDB" id="A0A7I8DBV3"/>
<evidence type="ECO:0000256" key="5">
    <source>
        <dbReference type="ARBA" id="ARBA00022989"/>
    </source>
</evidence>
<dbReference type="GO" id="GO:0009986">
    <property type="term" value="C:cell surface"/>
    <property type="evidence" value="ECO:0007669"/>
    <property type="project" value="UniProtKB-SubCell"/>
</dbReference>
<dbReference type="InterPro" id="IPR045584">
    <property type="entry name" value="Pilin-like"/>
</dbReference>
<keyword evidence="4 8" id="KW-0812">Transmembrane</keyword>
<evidence type="ECO:0000256" key="3">
    <source>
        <dbReference type="ARBA" id="ARBA00022481"/>
    </source>
</evidence>
<dbReference type="GO" id="GO:0016020">
    <property type="term" value="C:membrane"/>
    <property type="evidence" value="ECO:0007669"/>
    <property type="project" value="UniProtKB-SubCell"/>
</dbReference>
<keyword evidence="10" id="KW-1185">Reference proteome</keyword>
<evidence type="ECO:0000256" key="6">
    <source>
        <dbReference type="ARBA" id="ARBA00023136"/>
    </source>
</evidence>
<dbReference type="PANTHER" id="PTHR30093">
    <property type="entry name" value="GENERAL SECRETION PATHWAY PROTEIN G"/>
    <property type="match status" value="1"/>
</dbReference>